<sequence>MISTLSSGKSNEEANARDCVIFEVGSVAGARLALALARDAGVAPVLLSPPDAACFMGSPWWLALMAAVRDEEESVTGAPAFIDILDCGAQAGRAVAALGLGQARIILHPDCPQHRQAGVLAASLNAEMFSHRPEVYITAADLRAGRVSAALLLSSGRLSGDGSRGGLTERG</sequence>
<dbReference type="Proteomes" id="UP000321746">
    <property type="component" value="Unassembled WGS sequence"/>
</dbReference>
<name>A0A511XN31_9PROT</name>
<evidence type="ECO:0000313" key="2">
    <source>
        <dbReference type="Proteomes" id="UP000321746"/>
    </source>
</evidence>
<comment type="caution">
    <text evidence="1">The sequence shown here is derived from an EMBL/GenBank/DDBJ whole genome shotgun (WGS) entry which is preliminary data.</text>
</comment>
<gene>
    <name evidence="1" type="ORF">AOE01nite_25750</name>
</gene>
<organism evidence="1 2">
    <name type="scientific">Acetobacter oeni</name>
    <dbReference type="NCBI Taxonomy" id="304077"/>
    <lineage>
        <taxon>Bacteria</taxon>
        <taxon>Pseudomonadati</taxon>
        <taxon>Pseudomonadota</taxon>
        <taxon>Alphaproteobacteria</taxon>
        <taxon>Acetobacterales</taxon>
        <taxon>Acetobacteraceae</taxon>
        <taxon>Acetobacter</taxon>
    </lineage>
</organism>
<dbReference type="AlphaFoldDB" id="A0A511XN31"/>
<proteinExistence type="predicted"/>
<accession>A0A511XN31</accession>
<dbReference type="RefSeq" id="WP_173571870.1">
    <property type="nucleotide sequence ID" value="NZ_BJYG01000039.1"/>
</dbReference>
<dbReference type="EMBL" id="BJYG01000039">
    <property type="protein sequence ID" value="GEN64351.1"/>
    <property type="molecule type" value="Genomic_DNA"/>
</dbReference>
<keyword evidence="2" id="KW-1185">Reference proteome</keyword>
<reference evidence="1 2" key="1">
    <citation type="submission" date="2019-07" db="EMBL/GenBank/DDBJ databases">
        <title>Whole genome shotgun sequence of Acetobacter oeni NBRC 105207.</title>
        <authorList>
            <person name="Hosoyama A."/>
            <person name="Uohara A."/>
            <person name="Ohji S."/>
            <person name="Ichikawa N."/>
        </authorList>
    </citation>
    <scope>NUCLEOTIDE SEQUENCE [LARGE SCALE GENOMIC DNA]</scope>
    <source>
        <strain evidence="1 2">NBRC 105207</strain>
    </source>
</reference>
<evidence type="ECO:0000313" key="1">
    <source>
        <dbReference type="EMBL" id="GEN64351.1"/>
    </source>
</evidence>
<protein>
    <submittedName>
        <fullName evidence="1">Uncharacterized protein</fullName>
    </submittedName>
</protein>